<evidence type="ECO:0000313" key="2">
    <source>
        <dbReference type="EMBL" id="PJJ68648.1"/>
    </source>
</evidence>
<feature type="compositionally biased region" description="Basic and acidic residues" evidence="1">
    <location>
        <begin position="143"/>
        <end position="153"/>
    </location>
</feature>
<dbReference type="RefSeq" id="WP_157802675.1">
    <property type="nucleotide sequence ID" value="NZ_BOOX01000011.1"/>
</dbReference>
<reference evidence="2 3" key="1">
    <citation type="submission" date="2017-11" db="EMBL/GenBank/DDBJ databases">
        <title>Genomic Encyclopedia of Archaeal and Bacterial Type Strains, Phase II (KMG-II): From Individual Species to Whole Genera.</title>
        <authorList>
            <person name="Goeker M."/>
        </authorList>
    </citation>
    <scope>NUCLEOTIDE SEQUENCE [LARGE SCALE GENOMIC DNA]</scope>
    <source>
        <strain evidence="2 3">DSM 25478</strain>
    </source>
</reference>
<sequence>MGRQSVAAPACPADGSAFTWTWALTPAESLALHVPAQMDRCGIFMLHFANGQAYIGQSVDVVRRYADHRHDGKCHDIVAVSFRNEPASRLSIAEVASVRAFEKPGHLRNILLTSQPSGPSSLDLYVPPAARHAWLDGTSREPATAERNVDTAREPSTGFKRLSRRRDFPQVCETVATYVSSTLLWPRSTESRFWTLSAMPSTRRGPDWRAVATLTCNNRETLVLVEPKGADPGLVSGFINGSPFDSGDQAALHAWRLLLQRHDARVVDAPIGGRMVRLDFATLDGLAELLANPLVAERARDLATNLMLKGPAARANAHSHHFAGAVFDAMAARPRG</sequence>
<gene>
    <name evidence="2" type="ORF">CLV28_3067</name>
</gene>
<dbReference type="Proteomes" id="UP000231693">
    <property type="component" value="Unassembled WGS sequence"/>
</dbReference>
<accession>A0A2M9CCB5</accession>
<proteinExistence type="predicted"/>
<protein>
    <recommendedName>
        <fullName evidence="4">GIY-YIG catalytic domain-containing protein</fullName>
    </recommendedName>
</protein>
<evidence type="ECO:0000313" key="3">
    <source>
        <dbReference type="Proteomes" id="UP000231693"/>
    </source>
</evidence>
<keyword evidence="3" id="KW-1185">Reference proteome</keyword>
<dbReference type="AlphaFoldDB" id="A0A2M9CCB5"/>
<evidence type="ECO:0000256" key="1">
    <source>
        <dbReference type="SAM" id="MobiDB-lite"/>
    </source>
</evidence>
<organism evidence="2 3">
    <name type="scientific">Sediminihabitans luteus</name>
    <dbReference type="NCBI Taxonomy" id="1138585"/>
    <lineage>
        <taxon>Bacteria</taxon>
        <taxon>Bacillati</taxon>
        <taxon>Actinomycetota</taxon>
        <taxon>Actinomycetes</taxon>
        <taxon>Micrococcales</taxon>
        <taxon>Cellulomonadaceae</taxon>
        <taxon>Sediminihabitans</taxon>
    </lineage>
</organism>
<dbReference type="EMBL" id="PGFE01000007">
    <property type="protein sequence ID" value="PJJ68648.1"/>
    <property type="molecule type" value="Genomic_DNA"/>
</dbReference>
<dbReference type="OrthoDB" id="4865220at2"/>
<evidence type="ECO:0008006" key="4">
    <source>
        <dbReference type="Google" id="ProtNLM"/>
    </source>
</evidence>
<comment type="caution">
    <text evidence="2">The sequence shown here is derived from an EMBL/GenBank/DDBJ whole genome shotgun (WGS) entry which is preliminary data.</text>
</comment>
<feature type="region of interest" description="Disordered" evidence="1">
    <location>
        <begin position="137"/>
        <end position="157"/>
    </location>
</feature>
<name>A0A2M9CCB5_9CELL</name>